<evidence type="ECO:0000256" key="3">
    <source>
        <dbReference type="ARBA" id="ARBA00023014"/>
    </source>
</evidence>
<evidence type="ECO:0000256" key="1">
    <source>
        <dbReference type="ARBA" id="ARBA00022723"/>
    </source>
</evidence>
<dbReference type="SUPFAM" id="SSF54862">
    <property type="entry name" value="4Fe-4S ferredoxins"/>
    <property type="match status" value="1"/>
</dbReference>
<feature type="transmembrane region" description="Helical" evidence="4">
    <location>
        <begin position="256"/>
        <end position="278"/>
    </location>
</feature>
<keyword evidence="4" id="KW-0472">Membrane</keyword>
<organism evidence="6 7">
    <name type="scientific">Pelosinus propionicus DSM 13327</name>
    <dbReference type="NCBI Taxonomy" id="1123291"/>
    <lineage>
        <taxon>Bacteria</taxon>
        <taxon>Bacillati</taxon>
        <taxon>Bacillota</taxon>
        <taxon>Negativicutes</taxon>
        <taxon>Selenomonadales</taxon>
        <taxon>Sporomusaceae</taxon>
        <taxon>Pelosinus</taxon>
    </lineage>
</organism>
<evidence type="ECO:0000259" key="5">
    <source>
        <dbReference type="PROSITE" id="PS51379"/>
    </source>
</evidence>
<keyword evidence="1" id="KW-0479">Metal-binding</keyword>
<dbReference type="STRING" id="1123291.SAMN04490355_103919"/>
<reference evidence="7" key="1">
    <citation type="submission" date="2016-10" db="EMBL/GenBank/DDBJ databases">
        <authorList>
            <person name="Varghese N."/>
            <person name="Submissions S."/>
        </authorList>
    </citation>
    <scope>NUCLEOTIDE SEQUENCE [LARGE SCALE GENOMIC DNA]</scope>
    <source>
        <strain evidence="7">DSM 13327</strain>
    </source>
</reference>
<dbReference type="EMBL" id="FOTS01000039">
    <property type="protein sequence ID" value="SFM08048.1"/>
    <property type="molecule type" value="Genomic_DNA"/>
</dbReference>
<evidence type="ECO:0000313" key="7">
    <source>
        <dbReference type="Proteomes" id="UP000199520"/>
    </source>
</evidence>
<dbReference type="InterPro" id="IPR017896">
    <property type="entry name" value="4Fe4S_Fe-S-bd"/>
</dbReference>
<dbReference type="Proteomes" id="UP000199520">
    <property type="component" value="Unassembled WGS sequence"/>
</dbReference>
<evidence type="ECO:0000313" key="6">
    <source>
        <dbReference type="EMBL" id="SFM08048.1"/>
    </source>
</evidence>
<sequence>MFETIVLFFMTGTGNSYQVAAWFAEKAAALGVEVQMQQIKRANLSLEPKRSTLCVFAFPTHGFTAPWLLLKQILCLPRGKGTAAAILPLRAGTRIKGISFPGMEGTAGYLAACLLLWKGYRVKGVLGIDMPSNWTAVHWGLSKENTEFIIAAAEPKVKHFANVILNRQVYFDGIVPFLIGLWLAPISVMYLLLGQLMLSKLFFASDKCISCRKCAKLCPKQAIIMAGSNRKRPYWTYSCDSCMACMNYCPYGAVEVSPIIGILFYFIGTIPISTYILSHFVPLPLSWLPISWSGIIQYIYILISVFLAYRLLHTALGWRFFSMFLSKLSHTRYFRRYHAPNINVKDFILSYEVAVDTKNELMYDNRNNK</sequence>
<evidence type="ECO:0000256" key="4">
    <source>
        <dbReference type="SAM" id="Phobius"/>
    </source>
</evidence>
<feature type="transmembrane region" description="Helical" evidence="4">
    <location>
        <begin position="290"/>
        <end position="312"/>
    </location>
</feature>
<dbReference type="GO" id="GO:0051536">
    <property type="term" value="F:iron-sulfur cluster binding"/>
    <property type="evidence" value="ECO:0007669"/>
    <property type="project" value="UniProtKB-KW"/>
</dbReference>
<dbReference type="SUPFAM" id="SSF52218">
    <property type="entry name" value="Flavoproteins"/>
    <property type="match status" value="1"/>
</dbReference>
<feature type="domain" description="4Fe-4S ferredoxin-type" evidence="5">
    <location>
        <begin position="199"/>
        <end position="228"/>
    </location>
</feature>
<dbReference type="InterPro" id="IPR017900">
    <property type="entry name" value="4Fe4S_Fe_S_CS"/>
</dbReference>
<dbReference type="RefSeq" id="WP_245755043.1">
    <property type="nucleotide sequence ID" value="NZ_FOTS01000039.1"/>
</dbReference>
<name>A0A1I4MXV6_9FIRM</name>
<dbReference type="InterPro" id="IPR029039">
    <property type="entry name" value="Flavoprotein-like_sf"/>
</dbReference>
<accession>A0A1I4MXV6</accession>
<feature type="transmembrane region" description="Helical" evidence="4">
    <location>
        <begin position="174"/>
        <end position="193"/>
    </location>
</feature>
<dbReference type="Gene3D" id="3.40.50.360">
    <property type="match status" value="1"/>
</dbReference>
<gene>
    <name evidence="6" type="ORF">SAMN04490355_103919</name>
</gene>
<dbReference type="PROSITE" id="PS51379">
    <property type="entry name" value="4FE4S_FER_2"/>
    <property type="match status" value="2"/>
</dbReference>
<dbReference type="Gene3D" id="3.30.70.20">
    <property type="match status" value="1"/>
</dbReference>
<proteinExistence type="predicted"/>
<protein>
    <submittedName>
        <fullName evidence="6">4Fe-4S dicluster domain-containing protein</fullName>
    </submittedName>
</protein>
<dbReference type="Pfam" id="PF13237">
    <property type="entry name" value="Fer4_10"/>
    <property type="match status" value="1"/>
</dbReference>
<dbReference type="GO" id="GO:0046872">
    <property type="term" value="F:metal ion binding"/>
    <property type="evidence" value="ECO:0007669"/>
    <property type="project" value="UniProtKB-KW"/>
</dbReference>
<dbReference type="AlphaFoldDB" id="A0A1I4MXV6"/>
<keyword evidence="3" id="KW-0411">Iron-sulfur</keyword>
<dbReference type="NCBIfam" id="NF038196">
    <property type="entry name" value="ferrodoxin_EFR1"/>
    <property type="match status" value="1"/>
</dbReference>
<keyword evidence="4" id="KW-0812">Transmembrane</keyword>
<evidence type="ECO:0000256" key="2">
    <source>
        <dbReference type="ARBA" id="ARBA00023004"/>
    </source>
</evidence>
<dbReference type="InterPro" id="IPR047964">
    <property type="entry name" value="EFR1-like"/>
</dbReference>
<keyword evidence="2" id="KW-0408">Iron</keyword>
<keyword evidence="4" id="KW-1133">Transmembrane helix</keyword>
<feature type="domain" description="4Fe-4S ferredoxin-type" evidence="5">
    <location>
        <begin position="231"/>
        <end position="259"/>
    </location>
</feature>
<keyword evidence="7" id="KW-1185">Reference proteome</keyword>
<dbReference type="PROSITE" id="PS00198">
    <property type="entry name" value="4FE4S_FER_1"/>
    <property type="match status" value="2"/>
</dbReference>